<feature type="domain" description="NADPH-dependent reductive aminase-like C-terminal" evidence="3">
    <location>
        <begin position="164"/>
        <end position="290"/>
    </location>
</feature>
<proteinExistence type="predicted"/>
<dbReference type="EMBL" id="BN001302">
    <property type="protein sequence ID" value="CBF73497.1"/>
    <property type="molecule type" value="Genomic_DNA"/>
</dbReference>
<dbReference type="Gene3D" id="3.40.50.720">
    <property type="entry name" value="NAD(P)-binding Rossmann-like Domain"/>
    <property type="match status" value="1"/>
</dbReference>
<dbReference type="RefSeq" id="XP_681174.1">
    <property type="nucleotide sequence ID" value="XM_676082.1"/>
</dbReference>
<dbReference type="GO" id="GO:0016491">
    <property type="term" value="F:oxidoreductase activity"/>
    <property type="evidence" value="ECO:0007669"/>
    <property type="project" value="UniProtKB-KW"/>
</dbReference>
<dbReference type="InterPro" id="IPR006115">
    <property type="entry name" value="6PGDH_NADP-bd"/>
</dbReference>
<dbReference type="InterPro" id="IPR013328">
    <property type="entry name" value="6PGD_dom2"/>
</dbReference>
<keyword evidence="5" id="KW-1185">Reference proteome</keyword>
<dbReference type="HOGENOM" id="CLU_035117_2_1_1"/>
<dbReference type="PIRSF" id="PIRSF000103">
    <property type="entry name" value="HIBADH"/>
    <property type="match status" value="1"/>
</dbReference>
<dbReference type="GO" id="GO:0050661">
    <property type="term" value="F:NADP binding"/>
    <property type="evidence" value="ECO:0007669"/>
    <property type="project" value="InterPro"/>
</dbReference>
<sequence length="293" mass="31095">MSKISLFGLGSMGQALAHRYIDTGYTTTVWNRTPEKAQSSGLIQKGAHQALTVAEGLEAADMVILCLLDNASVRETLSKAVTSLSGKTIVNLTNGTPTQARDLSEWAGAHGAEYIHGGIMAVPDMISSGSPHSILLYSGKSNEVFTRIEPDLAHLGAAKFLGTDPGSASLHDLALLSGMYGLFSGFFHATALVRSQSDTTSEGFLELLIPWLGAMTHYLGGLAKQIDSGDYTTQGSNIAMQVAGLENIIAASEEVGVTPAFILPIQRLMKRAADEGHGNTDISSLIQYLRTRE</sequence>
<dbReference type="Pfam" id="PF21761">
    <property type="entry name" value="RedAm-like_C"/>
    <property type="match status" value="1"/>
</dbReference>
<evidence type="ECO:0000259" key="2">
    <source>
        <dbReference type="Pfam" id="PF03446"/>
    </source>
</evidence>
<dbReference type="eggNOG" id="KOG0409">
    <property type="taxonomic scope" value="Eukaryota"/>
</dbReference>
<dbReference type="SMR" id="Q5AUX5"/>
<dbReference type="GO" id="GO:0031491">
    <property type="term" value="F:nucleosome binding"/>
    <property type="evidence" value="ECO:0000318"/>
    <property type="project" value="GO_Central"/>
</dbReference>
<dbReference type="Gene3D" id="1.10.1040.10">
    <property type="entry name" value="N-(1-d-carboxylethyl)-l-norvaline Dehydrogenase, domain 2"/>
    <property type="match status" value="1"/>
</dbReference>
<dbReference type="InParanoid" id="Q5AUX5"/>
<gene>
    <name evidence="4" type="ORF">ANIA_07905</name>
</gene>
<dbReference type="PANTHER" id="PTHR43580:SF2">
    <property type="entry name" value="CYTOKINE-LIKE NUCLEAR FACTOR N-PAC"/>
    <property type="match status" value="1"/>
</dbReference>
<feature type="domain" description="6-phosphogluconate dehydrogenase NADP-binding" evidence="2">
    <location>
        <begin position="3"/>
        <end position="158"/>
    </location>
</feature>
<dbReference type="InterPro" id="IPR015815">
    <property type="entry name" value="HIBADH-related"/>
</dbReference>
<dbReference type="SUPFAM" id="SSF51735">
    <property type="entry name" value="NAD(P)-binding Rossmann-fold domains"/>
    <property type="match status" value="1"/>
</dbReference>
<dbReference type="InterPro" id="IPR048666">
    <property type="entry name" value="RedAm-like_C"/>
</dbReference>
<dbReference type="STRING" id="227321.Q5AUX5"/>
<dbReference type="OMA" id="MYGMFAG"/>
<keyword evidence="1" id="KW-0560">Oxidoreductase</keyword>
<accession>C8V4K5</accession>
<evidence type="ECO:0000256" key="1">
    <source>
        <dbReference type="ARBA" id="ARBA00023002"/>
    </source>
</evidence>
<dbReference type="InterPro" id="IPR051265">
    <property type="entry name" value="HIBADH-related_NP60_sf"/>
</dbReference>
<dbReference type="GeneID" id="2869088"/>
<dbReference type="AlphaFoldDB" id="Q5AUX5"/>
<organism evidence="4 5">
    <name type="scientific">Emericella nidulans (strain FGSC A4 / ATCC 38163 / CBS 112.46 / NRRL 194 / M139)</name>
    <name type="common">Aspergillus nidulans</name>
    <dbReference type="NCBI Taxonomy" id="227321"/>
    <lineage>
        <taxon>Eukaryota</taxon>
        <taxon>Fungi</taxon>
        <taxon>Dikarya</taxon>
        <taxon>Ascomycota</taxon>
        <taxon>Pezizomycotina</taxon>
        <taxon>Eurotiomycetes</taxon>
        <taxon>Eurotiomycetidae</taxon>
        <taxon>Eurotiales</taxon>
        <taxon>Aspergillaceae</taxon>
        <taxon>Aspergillus</taxon>
        <taxon>Aspergillus subgen. Nidulantes</taxon>
    </lineage>
</organism>
<evidence type="ECO:0000313" key="5">
    <source>
        <dbReference type="Proteomes" id="UP000000560"/>
    </source>
</evidence>
<dbReference type="VEuPathDB" id="FungiDB:AN7905"/>
<dbReference type="KEGG" id="ani:ANIA_07905"/>
<dbReference type="GO" id="GO:0003677">
    <property type="term" value="F:DNA binding"/>
    <property type="evidence" value="ECO:0000318"/>
    <property type="project" value="GO_Central"/>
</dbReference>
<dbReference type="PANTHER" id="PTHR43580">
    <property type="entry name" value="OXIDOREDUCTASE GLYR1-RELATED"/>
    <property type="match status" value="1"/>
</dbReference>
<dbReference type="Proteomes" id="UP000000560">
    <property type="component" value="Chromosome II"/>
</dbReference>
<dbReference type="Pfam" id="PF03446">
    <property type="entry name" value="NAD_binding_2"/>
    <property type="match status" value="1"/>
</dbReference>
<evidence type="ECO:0000313" key="4">
    <source>
        <dbReference type="EMBL" id="CBF73497.1"/>
    </source>
</evidence>
<evidence type="ECO:0000259" key="3">
    <source>
        <dbReference type="Pfam" id="PF21761"/>
    </source>
</evidence>
<dbReference type="GO" id="GO:0140673">
    <property type="term" value="P:transcription elongation-coupled chromatin remodeling"/>
    <property type="evidence" value="ECO:0000318"/>
    <property type="project" value="GO_Central"/>
</dbReference>
<accession>Q5AUX5</accession>
<dbReference type="OrthoDB" id="435038at2759"/>
<protein>
    <submittedName>
        <fullName evidence="4">Oxidoreductase, putative (AFU_orthologue AFUA_5G01250)</fullName>
    </submittedName>
</protein>
<reference evidence="5" key="2">
    <citation type="journal article" date="2009" name="Fungal Genet. Biol.">
        <title>The 2008 update of the Aspergillus nidulans genome annotation: a community effort.</title>
        <authorList>
            <person name="Wortman J.R."/>
            <person name="Gilsenan J.M."/>
            <person name="Joardar V."/>
            <person name="Deegan J."/>
            <person name="Clutterbuck J."/>
            <person name="Andersen M.R."/>
            <person name="Archer D."/>
            <person name="Bencina M."/>
            <person name="Braus G."/>
            <person name="Coutinho P."/>
            <person name="von Dohren H."/>
            <person name="Doonan J."/>
            <person name="Driessen A.J."/>
            <person name="Durek P."/>
            <person name="Espeso E."/>
            <person name="Fekete E."/>
            <person name="Flipphi M."/>
            <person name="Estrada C.G."/>
            <person name="Geysens S."/>
            <person name="Goldman G."/>
            <person name="de Groot P.W."/>
            <person name="Hansen K."/>
            <person name="Harris S.D."/>
            <person name="Heinekamp T."/>
            <person name="Helmstaedt K."/>
            <person name="Henrissat B."/>
            <person name="Hofmann G."/>
            <person name="Homan T."/>
            <person name="Horio T."/>
            <person name="Horiuchi H."/>
            <person name="James S."/>
            <person name="Jones M."/>
            <person name="Karaffa L."/>
            <person name="Karanyi Z."/>
            <person name="Kato M."/>
            <person name="Keller N."/>
            <person name="Kelly D.E."/>
            <person name="Kiel J.A."/>
            <person name="Kim J.M."/>
            <person name="van der Klei I.J."/>
            <person name="Klis F.M."/>
            <person name="Kovalchuk A."/>
            <person name="Krasevec N."/>
            <person name="Kubicek C.P."/>
            <person name="Liu B."/>
            <person name="Maccabe A."/>
            <person name="Meyer V."/>
            <person name="Mirabito P."/>
            <person name="Miskei M."/>
            <person name="Mos M."/>
            <person name="Mullins J."/>
            <person name="Nelson D.R."/>
            <person name="Nielsen J."/>
            <person name="Oakley B.R."/>
            <person name="Osmani S.A."/>
            <person name="Pakula T."/>
            <person name="Paszewski A."/>
            <person name="Paulsen I."/>
            <person name="Pilsyk S."/>
            <person name="Pocsi I."/>
            <person name="Punt P.J."/>
            <person name="Ram A.F."/>
            <person name="Ren Q."/>
            <person name="Robellet X."/>
            <person name="Robson G."/>
            <person name="Seiboth B."/>
            <person name="van Solingen P."/>
            <person name="Specht T."/>
            <person name="Sun J."/>
            <person name="Taheri-Talesh N."/>
            <person name="Takeshita N."/>
            <person name="Ussery D."/>
            <person name="vanKuyk P.A."/>
            <person name="Visser H."/>
            <person name="van de Vondervoort P.J."/>
            <person name="de Vries R.P."/>
            <person name="Walton J."/>
            <person name="Xiang X."/>
            <person name="Xiong Y."/>
            <person name="Zeng A.P."/>
            <person name="Brandt B.W."/>
            <person name="Cornell M.J."/>
            <person name="van den Hondel C.A."/>
            <person name="Visser J."/>
            <person name="Oliver S.G."/>
            <person name="Turner G."/>
        </authorList>
    </citation>
    <scope>GENOME REANNOTATION</scope>
    <source>
        <strain evidence="5">FGSC A4 / ATCC 38163 / CBS 112.46 / NRRL 194 / M139</strain>
    </source>
</reference>
<dbReference type="GO" id="GO:0000785">
    <property type="term" value="C:chromatin"/>
    <property type="evidence" value="ECO:0000318"/>
    <property type="project" value="GO_Central"/>
</dbReference>
<reference evidence="5" key="1">
    <citation type="journal article" date="2005" name="Nature">
        <title>Sequencing of Aspergillus nidulans and comparative analysis with A. fumigatus and A. oryzae.</title>
        <authorList>
            <person name="Galagan J.E."/>
            <person name="Calvo S.E."/>
            <person name="Cuomo C."/>
            <person name="Ma L.J."/>
            <person name="Wortman J.R."/>
            <person name="Batzoglou S."/>
            <person name="Lee S.I."/>
            <person name="Basturkmen M."/>
            <person name="Spevak C.C."/>
            <person name="Clutterbuck J."/>
            <person name="Kapitonov V."/>
            <person name="Jurka J."/>
            <person name="Scazzocchio C."/>
            <person name="Farman M."/>
            <person name="Butler J."/>
            <person name="Purcell S."/>
            <person name="Harris S."/>
            <person name="Braus G.H."/>
            <person name="Draht O."/>
            <person name="Busch S."/>
            <person name="D'Enfert C."/>
            <person name="Bouchier C."/>
            <person name="Goldman G.H."/>
            <person name="Bell-Pedersen D."/>
            <person name="Griffiths-Jones S."/>
            <person name="Doonan J.H."/>
            <person name="Yu J."/>
            <person name="Vienken K."/>
            <person name="Pain A."/>
            <person name="Freitag M."/>
            <person name="Selker E.U."/>
            <person name="Archer D.B."/>
            <person name="Penalva M.A."/>
            <person name="Oakley B.R."/>
            <person name="Momany M."/>
            <person name="Tanaka T."/>
            <person name="Kumagai T."/>
            <person name="Asai K."/>
            <person name="Machida M."/>
            <person name="Nierman W.C."/>
            <person name="Denning D.W."/>
            <person name="Caddick M."/>
            <person name="Hynes M."/>
            <person name="Paoletti M."/>
            <person name="Fischer R."/>
            <person name="Miller B."/>
            <person name="Dyer P."/>
            <person name="Sachs M.S."/>
            <person name="Osmani S.A."/>
            <person name="Birren B.W."/>
        </authorList>
    </citation>
    <scope>NUCLEOTIDE SEQUENCE [LARGE SCALE GENOMIC DNA]</scope>
    <source>
        <strain evidence="5">FGSC A4 / ATCC 38163 / CBS 112.46 / NRRL 194 / M139</strain>
    </source>
</reference>
<name>Q5AUX5_EMENI</name>
<dbReference type="InterPro" id="IPR036291">
    <property type="entry name" value="NAD(P)-bd_dom_sf"/>
</dbReference>